<accession>A0A0F8Y3K3</accession>
<comment type="caution">
    <text evidence="1">The sequence shown here is derived from an EMBL/GenBank/DDBJ whole genome shotgun (WGS) entry which is preliminary data.</text>
</comment>
<evidence type="ECO:0000313" key="1">
    <source>
        <dbReference type="EMBL" id="KKK48784.1"/>
    </source>
</evidence>
<sequence>MAGPMFVLAVLAAVTSSLLAIRAATFCLVCGLYESQGRRNGRIV</sequence>
<gene>
    <name evidence="1" type="ORF">LCGC14_3141670</name>
</gene>
<protein>
    <submittedName>
        <fullName evidence="1">Uncharacterized protein</fullName>
    </submittedName>
</protein>
<name>A0A0F8Y3K3_9ZZZZ</name>
<feature type="non-terminal residue" evidence="1">
    <location>
        <position position="44"/>
    </location>
</feature>
<dbReference type="AlphaFoldDB" id="A0A0F8Y3K3"/>
<proteinExistence type="predicted"/>
<reference evidence="1" key="1">
    <citation type="journal article" date="2015" name="Nature">
        <title>Complex archaea that bridge the gap between prokaryotes and eukaryotes.</title>
        <authorList>
            <person name="Spang A."/>
            <person name="Saw J.H."/>
            <person name="Jorgensen S.L."/>
            <person name="Zaremba-Niedzwiedzka K."/>
            <person name="Martijn J."/>
            <person name="Lind A.E."/>
            <person name="van Eijk R."/>
            <person name="Schleper C."/>
            <person name="Guy L."/>
            <person name="Ettema T.J."/>
        </authorList>
    </citation>
    <scope>NUCLEOTIDE SEQUENCE</scope>
</reference>
<dbReference type="EMBL" id="LAZR01068894">
    <property type="protein sequence ID" value="KKK48784.1"/>
    <property type="molecule type" value="Genomic_DNA"/>
</dbReference>
<organism evidence="1">
    <name type="scientific">marine sediment metagenome</name>
    <dbReference type="NCBI Taxonomy" id="412755"/>
    <lineage>
        <taxon>unclassified sequences</taxon>
        <taxon>metagenomes</taxon>
        <taxon>ecological metagenomes</taxon>
    </lineage>
</organism>